<gene>
    <name evidence="10" type="ORF">ABT211_33780</name>
</gene>
<evidence type="ECO:0000256" key="3">
    <source>
        <dbReference type="ARBA" id="ARBA00022692"/>
    </source>
</evidence>
<evidence type="ECO:0000256" key="6">
    <source>
        <dbReference type="ARBA" id="ARBA00023136"/>
    </source>
</evidence>
<accession>A0ABV1TRH9</accession>
<evidence type="ECO:0000256" key="7">
    <source>
        <dbReference type="ARBA" id="ARBA00023303"/>
    </source>
</evidence>
<comment type="caution">
    <text evidence="10">The sequence shown here is derived from an EMBL/GenBank/DDBJ whole genome shotgun (WGS) entry which is preliminary data.</text>
</comment>
<dbReference type="Gene3D" id="1.20.5.110">
    <property type="match status" value="1"/>
</dbReference>
<evidence type="ECO:0000313" key="11">
    <source>
        <dbReference type="Proteomes" id="UP001490365"/>
    </source>
</evidence>
<keyword evidence="7 10" id="KW-0407">Ion channel</keyword>
<dbReference type="Gene3D" id="1.10.287.70">
    <property type="match status" value="1"/>
</dbReference>
<name>A0ABV1TRH9_9ACTN</name>
<dbReference type="GO" id="GO:0034220">
    <property type="term" value="P:monoatomic ion transmembrane transport"/>
    <property type="evidence" value="ECO:0007669"/>
    <property type="project" value="UniProtKB-KW"/>
</dbReference>
<keyword evidence="6 8" id="KW-0472">Membrane</keyword>
<dbReference type="PANTHER" id="PTHR11537:SF254">
    <property type="entry name" value="POTASSIUM VOLTAGE-GATED CHANNEL PROTEIN SHAB"/>
    <property type="match status" value="1"/>
</dbReference>
<dbReference type="InterPro" id="IPR013099">
    <property type="entry name" value="K_chnl_dom"/>
</dbReference>
<dbReference type="InterPro" id="IPR027359">
    <property type="entry name" value="Volt_channel_dom_sf"/>
</dbReference>
<protein>
    <submittedName>
        <fullName evidence="10">Potassium channel family protein</fullName>
    </submittedName>
</protein>
<dbReference type="SUPFAM" id="SSF81324">
    <property type="entry name" value="Voltage-gated potassium channels"/>
    <property type="match status" value="1"/>
</dbReference>
<feature type="domain" description="Potassium channel" evidence="9">
    <location>
        <begin position="139"/>
        <end position="204"/>
    </location>
</feature>
<dbReference type="Pfam" id="PF07885">
    <property type="entry name" value="Ion_trans_2"/>
    <property type="match status" value="1"/>
</dbReference>
<dbReference type="Proteomes" id="UP001490365">
    <property type="component" value="Unassembled WGS sequence"/>
</dbReference>
<feature type="transmembrane region" description="Helical" evidence="8">
    <location>
        <begin position="179"/>
        <end position="204"/>
    </location>
</feature>
<dbReference type="Gene3D" id="1.20.120.350">
    <property type="entry name" value="Voltage-gated potassium channels. Chain C"/>
    <property type="match status" value="1"/>
</dbReference>
<reference evidence="10 11" key="1">
    <citation type="submission" date="2024-06" db="EMBL/GenBank/DDBJ databases">
        <title>The Natural Products Discovery Center: Release of the First 8490 Sequenced Strains for Exploring Actinobacteria Biosynthetic Diversity.</title>
        <authorList>
            <person name="Kalkreuter E."/>
            <person name="Kautsar S.A."/>
            <person name="Yang D."/>
            <person name="Bader C.D."/>
            <person name="Teijaro C.N."/>
            <person name="Fluegel L."/>
            <person name="Davis C.M."/>
            <person name="Simpson J.R."/>
            <person name="Lauterbach L."/>
            <person name="Steele A.D."/>
            <person name="Gui C."/>
            <person name="Meng S."/>
            <person name="Li G."/>
            <person name="Viehrig K."/>
            <person name="Ye F."/>
            <person name="Su P."/>
            <person name="Kiefer A.F."/>
            <person name="Nichols A."/>
            <person name="Cepeda A.J."/>
            <person name="Yan W."/>
            <person name="Fan B."/>
            <person name="Jiang Y."/>
            <person name="Adhikari A."/>
            <person name="Zheng C.-J."/>
            <person name="Schuster L."/>
            <person name="Cowan T.M."/>
            <person name="Smanski M.J."/>
            <person name="Chevrette M.G."/>
            <person name="De Carvalho L.P.S."/>
            <person name="Shen B."/>
        </authorList>
    </citation>
    <scope>NUCLEOTIDE SEQUENCE [LARGE SCALE GENOMIC DNA]</scope>
    <source>
        <strain evidence="10 11">NPDC001694</strain>
    </source>
</reference>
<dbReference type="InterPro" id="IPR028325">
    <property type="entry name" value="VG_K_chnl"/>
</dbReference>
<keyword evidence="3 8" id="KW-0812">Transmembrane</keyword>
<proteinExistence type="predicted"/>
<feature type="transmembrane region" description="Helical" evidence="8">
    <location>
        <begin position="16"/>
        <end position="34"/>
    </location>
</feature>
<evidence type="ECO:0000256" key="4">
    <source>
        <dbReference type="ARBA" id="ARBA00022989"/>
    </source>
</evidence>
<dbReference type="RefSeq" id="WP_351960535.1">
    <property type="nucleotide sequence ID" value="NZ_JBEOZM010000020.1"/>
</dbReference>
<comment type="subcellular location">
    <subcellularLocation>
        <location evidence="1">Membrane</location>
        <topology evidence="1">Multi-pass membrane protein</topology>
    </subcellularLocation>
</comment>
<feature type="transmembrane region" description="Helical" evidence="8">
    <location>
        <begin position="79"/>
        <end position="96"/>
    </location>
</feature>
<feature type="transmembrane region" description="Helical" evidence="8">
    <location>
        <begin position="117"/>
        <end position="137"/>
    </location>
</feature>
<keyword evidence="11" id="KW-1185">Reference proteome</keyword>
<evidence type="ECO:0000256" key="1">
    <source>
        <dbReference type="ARBA" id="ARBA00004141"/>
    </source>
</evidence>
<keyword evidence="4 8" id="KW-1133">Transmembrane helix</keyword>
<keyword evidence="5" id="KW-0406">Ion transport</keyword>
<sequence length="223" mass="24574">MDDDNRLNRWDRRTDLVLGIASLVFLGSYAVHVLEPNLPEAAHAVFLALLYTAWAMFAVDYAVRWRLSGEGPGFVRRHWLDTLVLVLPLLRPVRVVRTYESIQRRHGEPRLSLHARVAAYSALSISLLGFSGALAVYQVERSAPNASIRTFGDSLWWTCSTLSTVGYGDYVPVTTLGRFIAAGMMACGLALLGTVTGSFSSWMLQRFSVSEDGRRPPGDSPGA</sequence>
<evidence type="ECO:0000256" key="5">
    <source>
        <dbReference type="ARBA" id="ARBA00023065"/>
    </source>
</evidence>
<evidence type="ECO:0000256" key="2">
    <source>
        <dbReference type="ARBA" id="ARBA00022448"/>
    </source>
</evidence>
<evidence type="ECO:0000313" key="10">
    <source>
        <dbReference type="EMBL" id="MER6272217.1"/>
    </source>
</evidence>
<evidence type="ECO:0000259" key="9">
    <source>
        <dbReference type="Pfam" id="PF07885"/>
    </source>
</evidence>
<dbReference type="PANTHER" id="PTHR11537">
    <property type="entry name" value="VOLTAGE-GATED POTASSIUM CHANNEL"/>
    <property type="match status" value="1"/>
</dbReference>
<dbReference type="EMBL" id="JBEOZM010000020">
    <property type="protein sequence ID" value="MER6272217.1"/>
    <property type="molecule type" value="Genomic_DNA"/>
</dbReference>
<evidence type="ECO:0000256" key="8">
    <source>
        <dbReference type="SAM" id="Phobius"/>
    </source>
</evidence>
<keyword evidence="2" id="KW-0813">Transport</keyword>
<organism evidence="10 11">
    <name type="scientific">Streptomyces sp. 900105755</name>
    <dbReference type="NCBI Taxonomy" id="3154389"/>
    <lineage>
        <taxon>Bacteria</taxon>
        <taxon>Bacillati</taxon>
        <taxon>Actinomycetota</taxon>
        <taxon>Actinomycetes</taxon>
        <taxon>Kitasatosporales</taxon>
        <taxon>Streptomycetaceae</taxon>
        <taxon>Streptomyces</taxon>
    </lineage>
</organism>
<feature type="transmembrane region" description="Helical" evidence="8">
    <location>
        <begin position="41"/>
        <end position="59"/>
    </location>
</feature>